<evidence type="ECO:0000256" key="4">
    <source>
        <dbReference type="ARBA" id="ARBA00022884"/>
    </source>
</evidence>
<dbReference type="PROSITE" id="PS01196">
    <property type="entry name" value="PEPT_TRNA_HYDROL_2"/>
    <property type="match status" value="1"/>
</dbReference>
<dbReference type="EMBL" id="ABEU02000013">
    <property type="protein sequence ID" value="PNR42680.1"/>
    <property type="molecule type" value="Genomic_DNA"/>
</dbReference>
<organism evidence="7">
    <name type="scientific">Physcomitrium patens</name>
    <name type="common">Spreading-leaved earth moss</name>
    <name type="synonym">Physcomitrella patens</name>
    <dbReference type="NCBI Taxonomy" id="3218"/>
    <lineage>
        <taxon>Eukaryota</taxon>
        <taxon>Viridiplantae</taxon>
        <taxon>Streptophyta</taxon>
        <taxon>Embryophyta</taxon>
        <taxon>Bryophyta</taxon>
        <taxon>Bryophytina</taxon>
        <taxon>Bryopsida</taxon>
        <taxon>Funariidae</taxon>
        <taxon>Funariales</taxon>
        <taxon>Funariaceae</taxon>
        <taxon>Physcomitrium</taxon>
    </lineage>
</organism>
<keyword evidence="9" id="KW-1185">Reference proteome</keyword>
<dbReference type="PROSITE" id="PS01195">
    <property type="entry name" value="PEPT_TRNA_HYDROL_1"/>
    <property type="match status" value="1"/>
</dbReference>
<evidence type="ECO:0000256" key="6">
    <source>
        <dbReference type="RuleBase" id="RU004320"/>
    </source>
</evidence>
<dbReference type="PANTHER" id="PTHR17224:SF1">
    <property type="entry name" value="PEPTIDYL-TRNA HYDROLASE"/>
    <property type="match status" value="1"/>
</dbReference>
<evidence type="ECO:0000313" key="8">
    <source>
        <dbReference type="EnsemblPlants" id="Pp3c13_17350V3.1"/>
    </source>
</evidence>
<dbReference type="FunFam" id="3.40.50.1470:FF:000001">
    <property type="entry name" value="Peptidyl-tRNA hydrolase"/>
    <property type="match status" value="1"/>
</dbReference>
<evidence type="ECO:0000313" key="9">
    <source>
        <dbReference type="Proteomes" id="UP000006727"/>
    </source>
</evidence>
<evidence type="ECO:0000256" key="2">
    <source>
        <dbReference type="ARBA" id="ARBA00022555"/>
    </source>
</evidence>
<keyword evidence="2" id="KW-0820">tRNA-binding</keyword>
<dbReference type="Proteomes" id="UP000006727">
    <property type="component" value="Chromosome 13"/>
</dbReference>
<dbReference type="EC" id="3.1.1.29" evidence="1"/>
<reference evidence="7 9" key="2">
    <citation type="journal article" date="2018" name="Plant J.">
        <title>The Physcomitrella patens chromosome-scale assembly reveals moss genome structure and evolution.</title>
        <authorList>
            <person name="Lang D."/>
            <person name="Ullrich K.K."/>
            <person name="Murat F."/>
            <person name="Fuchs J."/>
            <person name="Jenkins J."/>
            <person name="Haas F.B."/>
            <person name="Piednoel M."/>
            <person name="Gundlach H."/>
            <person name="Van Bel M."/>
            <person name="Meyberg R."/>
            <person name="Vives C."/>
            <person name="Morata J."/>
            <person name="Symeonidi A."/>
            <person name="Hiss M."/>
            <person name="Muchero W."/>
            <person name="Kamisugi Y."/>
            <person name="Saleh O."/>
            <person name="Blanc G."/>
            <person name="Decker E.L."/>
            <person name="van Gessel N."/>
            <person name="Grimwood J."/>
            <person name="Hayes R.D."/>
            <person name="Graham S.W."/>
            <person name="Gunter L.E."/>
            <person name="McDaniel S.F."/>
            <person name="Hoernstein S.N.W."/>
            <person name="Larsson A."/>
            <person name="Li F.W."/>
            <person name="Perroud P.F."/>
            <person name="Phillips J."/>
            <person name="Ranjan P."/>
            <person name="Rokshar D.S."/>
            <person name="Rothfels C.J."/>
            <person name="Schneider L."/>
            <person name="Shu S."/>
            <person name="Stevenson D.W."/>
            <person name="Thummler F."/>
            <person name="Tillich M."/>
            <person name="Villarreal Aguilar J.C."/>
            <person name="Widiez T."/>
            <person name="Wong G.K."/>
            <person name="Wymore A."/>
            <person name="Zhang Y."/>
            <person name="Zimmer A.D."/>
            <person name="Quatrano R.S."/>
            <person name="Mayer K.F.X."/>
            <person name="Goodstein D."/>
            <person name="Casacuberta J.M."/>
            <person name="Vandepoele K."/>
            <person name="Reski R."/>
            <person name="Cuming A.C."/>
            <person name="Tuskan G.A."/>
            <person name="Maumus F."/>
            <person name="Salse J."/>
            <person name="Schmutz J."/>
            <person name="Rensing S.A."/>
        </authorList>
    </citation>
    <scope>NUCLEOTIDE SEQUENCE [LARGE SCALE GENOMIC DNA]</scope>
    <source>
        <strain evidence="8 9">cv. Gransden 2004</strain>
    </source>
</reference>
<reference evidence="8" key="3">
    <citation type="submission" date="2020-12" db="UniProtKB">
        <authorList>
            <consortium name="EnsemblPlants"/>
        </authorList>
    </citation>
    <scope>IDENTIFICATION</scope>
</reference>
<keyword evidence="3" id="KW-0378">Hydrolase</keyword>
<dbReference type="GeneID" id="112290266"/>
<dbReference type="NCBIfam" id="TIGR00447">
    <property type="entry name" value="pth"/>
    <property type="match status" value="1"/>
</dbReference>
<evidence type="ECO:0000256" key="5">
    <source>
        <dbReference type="ARBA" id="ARBA00038063"/>
    </source>
</evidence>
<dbReference type="FunCoup" id="A0A2K1JMA0">
    <property type="interactions" value="1085"/>
</dbReference>
<dbReference type="Gene3D" id="3.40.50.1470">
    <property type="entry name" value="Peptidyl-tRNA hydrolase"/>
    <property type="match status" value="1"/>
</dbReference>
<dbReference type="Pfam" id="PF01195">
    <property type="entry name" value="Pept_tRNA_hydro"/>
    <property type="match status" value="1"/>
</dbReference>
<proteinExistence type="inferred from homology"/>
<dbReference type="HAMAP" id="MF_00083">
    <property type="entry name" value="Pept_tRNA_hydro_bact"/>
    <property type="match status" value="1"/>
</dbReference>
<evidence type="ECO:0000256" key="1">
    <source>
        <dbReference type="ARBA" id="ARBA00013260"/>
    </source>
</evidence>
<dbReference type="SUPFAM" id="SSF53178">
    <property type="entry name" value="Peptidyl-tRNA hydrolase-like"/>
    <property type="match status" value="1"/>
</dbReference>
<keyword evidence="4" id="KW-0694">RNA-binding</keyword>
<dbReference type="Gramene" id="Pp3c13_17350V3.1">
    <property type="protein sequence ID" value="Pp3c13_17350V3.1"/>
    <property type="gene ID" value="Pp3c13_17350"/>
</dbReference>
<dbReference type="InterPro" id="IPR001328">
    <property type="entry name" value="Pept_tRNA_hydro"/>
</dbReference>
<dbReference type="STRING" id="3218.A0A2K1JMA0"/>
<dbReference type="PaxDb" id="3218-PP1S142_89V6.1"/>
<evidence type="ECO:0000256" key="3">
    <source>
        <dbReference type="ARBA" id="ARBA00022801"/>
    </source>
</evidence>
<dbReference type="PANTHER" id="PTHR17224">
    <property type="entry name" value="PEPTIDYL-TRNA HYDROLASE"/>
    <property type="match status" value="1"/>
</dbReference>
<evidence type="ECO:0000313" key="7">
    <source>
        <dbReference type="EMBL" id="PNR42680.1"/>
    </source>
</evidence>
<dbReference type="InterPro" id="IPR036416">
    <property type="entry name" value="Pept_tRNA_hydro_sf"/>
</dbReference>
<dbReference type="Gramene" id="Pp3c13_17350V3.2">
    <property type="protein sequence ID" value="Pp3c13_17350V3.2"/>
    <property type="gene ID" value="Pp3c13_17350"/>
</dbReference>
<reference evidence="7 9" key="1">
    <citation type="journal article" date="2008" name="Science">
        <title>The Physcomitrella genome reveals evolutionary insights into the conquest of land by plants.</title>
        <authorList>
            <person name="Rensing S."/>
            <person name="Lang D."/>
            <person name="Zimmer A."/>
            <person name="Terry A."/>
            <person name="Salamov A."/>
            <person name="Shapiro H."/>
            <person name="Nishiyama T."/>
            <person name="Perroud P.-F."/>
            <person name="Lindquist E."/>
            <person name="Kamisugi Y."/>
            <person name="Tanahashi T."/>
            <person name="Sakakibara K."/>
            <person name="Fujita T."/>
            <person name="Oishi K."/>
            <person name="Shin-I T."/>
            <person name="Kuroki Y."/>
            <person name="Toyoda A."/>
            <person name="Suzuki Y."/>
            <person name="Hashimoto A."/>
            <person name="Yamaguchi K."/>
            <person name="Sugano A."/>
            <person name="Kohara Y."/>
            <person name="Fujiyama A."/>
            <person name="Anterola A."/>
            <person name="Aoki S."/>
            <person name="Ashton N."/>
            <person name="Barbazuk W.B."/>
            <person name="Barker E."/>
            <person name="Bennetzen J."/>
            <person name="Bezanilla M."/>
            <person name="Blankenship R."/>
            <person name="Cho S.H."/>
            <person name="Dutcher S."/>
            <person name="Estelle M."/>
            <person name="Fawcett J.A."/>
            <person name="Gundlach H."/>
            <person name="Hanada K."/>
            <person name="Heyl A."/>
            <person name="Hicks K.A."/>
            <person name="Hugh J."/>
            <person name="Lohr M."/>
            <person name="Mayer K."/>
            <person name="Melkozernov A."/>
            <person name="Murata T."/>
            <person name="Nelson D."/>
            <person name="Pils B."/>
            <person name="Prigge M."/>
            <person name="Reiss B."/>
            <person name="Renner T."/>
            <person name="Rombauts S."/>
            <person name="Rushton P."/>
            <person name="Sanderfoot A."/>
            <person name="Schween G."/>
            <person name="Shiu S.-H."/>
            <person name="Stueber K."/>
            <person name="Theodoulou F.L."/>
            <person name="Tu H."/>
            <person name="Van de Peer Y."/>
            <person name="Verrier P.J."/>
            <person name="Waters E."/>
            <person name="Wood A."/>
            <person name="Yang L."/>
            <person name="Cove D."/>
            <person name="Cuming A."/>
            <person name="Hasebe M."/>
            <person name="Lucas S."/>
            <person name="Mishler D.B."/>
            <person name="Reski R."/>
            <person name="Grigoriev I."/>
            <person name="Quatrano R.S."/>
            <person name="Boore J.L."/>
        </authorList>
    </citation>
    <scope>NUCLEOTIDE SEQUENCE [LARGE SCALE GENOMIC DNA]</scope>
    <source>
        <strain evidence="8 9">cv. Gransden 2004</strain>
    </source>
</reference>
<dbReference type="GO" id="GO:0004045">
    <property type="term" value="F:peptidyl-tRNA hydrolase activity"/>
    <property type="evidence" value="ECO:0000318"/>
    <property type="project" value="GO_Central"/>
</dbReference>
<dbReference type="EnsemblPlants" id="Pp3c13_17350V3.2">
    <property type="protein sequence ID" value="Pp3c13_17350V3.2"/>
    <property type="gene ID" value="Pp3c13_17350"/>
</dbReference>
<dbReference type="KEGG" id="ppp:112290266"/>
<dbReference type="GO" id="GO:0000049">
    <property type="term" value="F:tRNA binding"/>
    <property type="evidence" value="ECO:0007669"/>
    <property type="project" value="UniProtKB-KW"/>
</dbReference>
<protein>
    <recommendedName>
        <fullName evidence="1">peptidyl-tRNA hydrolase</fullName>
        <ecNumber evidence="1">3.1.1.29</ecNumber>
    </recommendedName>
</protein>
<dbReference type="EnsemblPlants" id="Pp3c13_17350V3.1">
    <property type="protein sequence ID" value="Pp3c13_17350V3.1"/>
    <property type="gene ID" value="Pp3c13_17350"/>
</dbReference>
<comment type="similarity">
    <text evidence="5 6">Belongs to the PTH family.</text>
</comment>
<dbReference type="OMA" id="HDELQVP"/>
<dbReference type="OrthoDB" id="1711136at2759"/>
<sequence>MPGQGRLGRRGAIAAINCGFRSFAVEGLRLWALKHTMRMQPLQLAHTRPWTRLHRLRSPPLLHLLPPCSRGSPCSLPIRAASSSSTSSSASNRNSPWLIVGLGNPGIKFEGTRHNIGFDMIDAIAEAENIPLRMIQHKSLLGKGYIGTTPVLLAKPQTYMNLSGESVGPLSAYYKIPRERVLAIFDDLDLQFATLKLLPKGGHGGHNGMRSLIDHFGGKQDFPRLRFGIGRPAGSMPPSAYVLQKFSSKEIEELDVVLQRGVEGVRLLTTQGLEKAVSTWNKKSKIDLAK</sequence>
<name>A0A2K1JMA0_PHYPA</name>
<dbReference type="RefSeq" id="XP_024392153.1">
    <property type="nucleotide sequence ID" value="XM_024536385.2"/>
</dbReference>
<gene>
    <name evidence="8" type="primary">LOC112290266</name>
    <name evidence="7" type="ORF">PHYPA_017510</name>
</gene>
<accession>A0A2K1JMA0</accession>
<dbReference type="InterPro" id="IPR018171">
    <property type="entry name" value="Pept_tRNA_hydro_CS"/>
</dbReference>
<dbReference type="AlphaFoldDB" id="A0A2K1JMA0"/>